<keyword evidence="4" id="KW-0732">Signal</keyword>
<evidence type="ECO:0000259" key="5">
    <source>
        <dbReference type="Pfam" id="PF07715"/>
    </source>
</evidence>
<dbReference type="PANTHER" id="PTHR40980">
    <property type="entry name" value="PLUG DOMAIN-CONTAINING PROTEIN"/>
    <property type="match status" value="1"/>
</dbReference>
<dbReference type="Pfam" id="PF07715">
    <property type="entry name" value="Plug"/>
    <property type="match status" value="1"/>
</dbReference>
<evidence type="ECO:0000256" key="1">
    <source>
        <dbReference type="ARBA" id="ARBA00004442"/>
    </source>
</evidence>
<name>A0ABV9T101_9BACT</name>
<keyword evidence="7" id="KW-1185">Reference proteome</keyword>
<organism evidence="6 7">
    <name type="scientific">Negadavirga shengliensis</name>
    <dbReference type="NCBI Taxonomy" id="1389218"/>
    <lineage>
        <taxon>Bacteria</taxon>
        <taxon>Pseudomonadati</taxon>
        <taxon>Bacteroidota</taxon>
        <taxon>Cytophagia</taxon>
        <taxon>Cytophagales</taxon>
        <taxon>Cyclobacteriaceae</taxon>
        <taxon>Negadavirga</taxon>
    </lineage>
</organism>
<accession>A0ABV9T101</accession>
<evidence type="ECO:0000256" key="3">
    <source>
        <dbReference type="ARBA" id="ARBA00023237"/>
    </source>
</evidence>
<dbReference type="Gene3D" id="2.170.130.10">
    <property type="entry name" value="TonB-dependent receptor, plug domain"/>
    <property type="match status" value="1"/>
</dbReference>
<dbReference type="InterPro" id="IPR012910">
    <property type="entry name" value="Plug_dom"/>
</dbReference>
<dbReference type="EMBL" id="JBHSJJ010000005">
    <property type="protein sequence ID" value="MFC4872278.1"/>
    <property type="molecule type" value="Genomic_DNA"/>
</dbReference>
<sequence length="946" mass="106618">MIKNLNLFIVLLLFSSQAIAQTGAIKGVITDAHTHETIIGANVLIEGTTQGDATDLDGSFEIRQVQPGKYTLLVSFISYKTVKLEDVHVQEDMVTAINLSLEEDADELGEVVVTAARETSTQMAVISEIKKSLNVVSGISSEQMRLSQDKDAAQAMSRVPGVTITNNRFVMVRGVPERYNQVMINNAIAPSTEVDRRTFSFDLVPSNTLDRMLVYKSGSPENPGDFSGGLIKLYTKNAFTEDFTSVNFGMGFRMGTTFNNYMQATGSRTDVLGFDDGLRRIPSGFPDREVLQNSSRFSQSREDAGKLLRNDFLPAESMAIPDLSAGFSFGKNFDLGGPASLSTVTSFNISQSFQQYNRDFYRYFTWEDQSAPILKRFEFIDDTYEKDNRVGIITNWNYRINAFNRIEFKNLFNQIGENTTMVREGYDNQQFAGNLRRNYMLQYRSRTIYSGQLEGTHQFPASGSSLNWVTGVNYLAEKEPDLRRFRTVRFEDEASSEGGFSMILPPSSNLFETGRYWGDLREYGLSNGINFVKDIGGTEEKPRQIKAGYLAEYRNRTFDARYINYLYPGGGNDPAIGEQIRKQPLDRIFSPENIRRTNGLVIEEGTRPVDSYTAFNLLTAGYLSLVYPVGPFNVSGGARMEYNLQQVDAANDLGPLDIRNPVFSPLGFLNLDYSVTENTLFRLGYGKTVNRPEFREIAPFQYYDFRLEATVTGNPELQVADIHNVDLRIETYPRPGETISFGVFYKYFLNPIEAKIAVQTESPGFEYGNAESAFNYGAEIEIRKSFQDVFASSFLNRFQVNLNASVIRSEVDFGPGEDLSQDQKRPLQGQSPYIINAGLVYDDAAKGFQIGAAYNIFGQRIYAVGNYLFPTIFELPRHALDLTVSKSITDKFTWKAGVQDVFNAQYRFFENSTFLNGSTKINVEQDNPIFQFRRGTLFTTSISYIF</sequence>
<dbReference type="SUPFAM" id="SSF49464">
    <property type="entry name" value="Carboxypeptidase regulatory domain-like"/>
    <property type="match status" value="1"/>
</dbReference>
<evidence type="ECO:0000256" key="4">
    <source>
        <dbReference type="SAM" id="SignalP"/>
    </source>
</evidence>
<dbReference type="InterPro" id="IPR037066">
    <property type="entry name" value="Plug_dom_sf"/>
</dbReference>
<keyword evidence="2" id="KW-0472">Membrane</keyword>
<dbReference type="SUPFAM" id="SSF56935">
    <property type="entry name" value="Porins"/>
    <property type="match status" value="1"/>
</dbReference>
<dbReference type="PANTHER" id="PTHR40980:SF4">
    <property type="entry name" value="TONB-DEPENDENT RECEPTOR-LIKE BETA-BARREL DOMAIN-CONTAINING PROTEIN"/>
    <property type="match status" value="1"/>
</dbReference>
<dbReference type="Pfam" id="PF13715">
    <property type="entry name" value="CarbopepD_reg_2"/>
    <property type="match status" value="1"/>
</dbReference>
<evidence type="ECO:0000313" key="7">
    <source>
        <dbReference type="Proteomes" id="UP001595818"/>
    </source>
</evidence>
<dbReference type="RefSeq" id="WP_377064526.1">
    <property type="nucleotide sequence ID" value="NZ_JBHSJJ010000005.1"/>
</dbReference>
<dbReference type="Gene3D" id="2.60.40.1120">
    <property type="entry name" value="Carboxypeptidase-like, regulatory domain"/>
    <property type="match status" value="1"/>
</dbReference>
<protein>
    <submittedName>
        <fullName evidence="6">Carboxypeptidase-like regulatory domain-containing protein</fullName>
    </submittedName>
</protein>
<dbReference type="InterPro" id="IPR008969">
    <property type="entry name" value="CarboxyPept-like_regulatory"/>
</dbReference>
<dbReference type="Gene3D" id="2.40.170.20">
    <property type="entry name" value="TonB-dependent receptor, beta-barrel domain"/>
    <property type="match status" value="1"/>
</dbReference>
<dbReference type="Proteomes" id="UP001595818">
    <property type="component" value="Unassembled WGS sequence"/>
</dbReference>
<evidence type="ECO:0000313" key="6">
    <source>
        <dbReference type="EMBL" id="MFC4872278.1"/>
    </source>
</evidence>
<feature type="domain" description="TonB-dependent receptor plug" evidence="5">
    <location>
        <begin position="131"/>
        <end position="219"/>
    </location>
</feature>
<keyword evidence="3" id="KW-0998">Cell outer membrane</keyword>
<feature type="signal peptide" evidence="4">
    <location>
        <begin position="1"/>
        <end position="20"/>
    </location>
</feature>
<comment type="caution">
    <text evidence="6">The sequence shown here is derived from an EMBL/GenBank/DDBJ whole genome shotgun (WGS) entry which is preliminary data.</text>
</comment>
<gene>
    <name evidence="6" type="ORF">ACFPFU_11295</name>
</gene>
<proteinExistence type="predicted"/>
<dbReference type="InterPro" id="IPR036942">
    <property type="entry name" value="Beta-barrel_TonB_sf"/>
</dbReference>
<comment type="subcellular location">
    <subcellularLocation>
        <location evidence="1">Cell outer membrane</location>
    </subcellularLocation>
</comment>
<evidence type="ECO:0000256" key="2">
    <source>
        <dbReference type="ARBA" id="ARBA00023136"/>
    </source>
</evidence>
<feature type="chain" id="PRO_5045613769" evidence="4">
    <location>
        <begin position="21"/>
        <end position="946"/>
    </location>
</feature>
<reference evidence="7" key="1">
    <citation type="journal article" date="2019" name="Int. J. Syst. Evol. Microbiol.">
        <title>The Global Catalogue of Microorganisms (GCM) 10K type strain sequencing project: providing services to taxonomists for standard genome sequencing and annotation.</title>
        <authorList>
            <consortium name="The Broad Institute Genomics Platform"/>
            <consortium name="The Broad Institute Genome Sequencing Center for Infectious Disease"/>
            <person name="Wu L."/>
            <person name="Ma J."/>
        </authorList>
    </citation>
    <scope>NUCLEOTIDE SEQUENCE [LARGE SCALE GENOMIC DNA]</scope>
    <source>
        <strain evidence="7">CGMCC 4.7466</strain>
    </source>
</reference>